<reference evidence="2 3" key="1">
    <citation type="submission" date="2020-08" db="EMBL/GenBank/DDBJ databases">
        <title>Genome sequencing of Purple Non-Sulfur Bacteria from various extreme environments.</title>
        <authorList>
            <person name="Mayer M."/>
        </authorList>
    </citation>
    <scope>NUCLEOTIDE SEQUENCE [LARGE SCALE GENOMIC DNA]</scope>
    <source>
        <strain evidence="2 3">JA135</strain>
    </source>
</reference>
<sequence length="184" mass="19232">MADVRRTIDGGRRGRAAVALLLLAGVLAALVLTPAAARAWEPGAPGPTIHIRSAPSPPQRPQCQGGGQPPPVIAIRALQTRLMVAALSCGARAGYGAFVTRFSNQLAANADALSVRYRHRGGRAAIDSLVTRLANAAAAESNTDRHGFCDRSSATLERLQRTPLGDLNRVALETWPPGVPCGAF</sequence>
<name>A0A7W6S202_9PROT</name>
<dbReference type="EMBL" id="JACIGI010000032">
    <property type="protein sequence ID" value="MBB4287287.1"/>
    <property type="molecule type" value="Genomic_DNA"/>
</dbReference>
<evidence type="ECO:0000256" key="1">
    <source>
        <dbReference type="SAM" id="MobiDB-lite"/>
    </source>
</evidence>
<dbReference type="RefSeq" id="WP_184436878.1">
    <property type="nucleotide sequence ID" value="NZ_JACIGI010000032.1"/>
</dbReference>
<gene>
    <name evidence="2" type="ORF">GGD88_003033</name>
</gene>
<dbReference type="AlphaFoldDB" id="A0A7W6S202"/>
<comment type="caution">
    <text evidence="2">The sequence shown here is derived from an EMBL/GenBank/DDBJ whole genome shotgun (WGS) entry which is preliminary data.</text>
</comment>
<organism evidence="2 3">
    <name type="scientific">Roseospira goensis</name>
    <dbReference type="NCBI Taxonomy" id="391922"/>
    <lineage>
        <taxon>Bacteria</taxon>
        <taxon>Pseudomonadati</taxon>
        <taxon>Pseudomonadota</taxon>
        <taxon>Alphaproteobacteria</taxon>
        <taxon>Rhodospirillales</taxon>
        <taxon>Rhodospirillaceae</taxon>
        <taxon>Roseospira</taxon>
    </lineage>
</organism>
<dbReference type="Proteomes" id="UP000555728">
    <property type="component" value="Unassembled WGS sequence"/>
</dbReference>
<protein>
    <submittedName>
        <fullName evidence="2">Uncharacterized protein</fullName>
    </submittedName>
</protein>
<keyword evidence="3" id="KW-1185">Reference proteome</keyword>
<feature type="region of interest" description="Disordered" evidence="1">
    <location>
        <begin position="43"/>
        <end position="70"/>
    </location>
</feature>
<evidence type="ECO:0000313" key="3">
    <source>
        <dbReference type="Proteomes" id="UP000555728"/>
    </source>
</evidence>
<accession>A0A7W6S202</accession>
<proteinExistence type="predicted"/>
<evidence type="ECO:0000313" key="2">
    <source>
        <dbReference type="EMBL" id="MBB4287287.1"/>
    </source>
</evidence>